<dbReference type="InterPro" id="IPR013324">
    <property type="entry name" value="RNA_pol_sigma_r3/r4-like"/>
</dbReference>
<sequence length="163" mass="18824">MESFEQISSQYTPMIYKIMSTLSIYKNKDEFFQAGLIALWEAYGQFDEEKGNFTSYAYSYIKGRLLTELSKISKHVERMTPVEDDFWDQIEDEFSVCSMDEEILLSYCQAGELTENQTKWVLYTFLKELTVTEIAASEQVSPSAVKSWRSGAKGKLRKALSTH</sequence>
<dbReference type="InterPro" id="IPR007627">
    <property type="entry name" value="RNA_pol_sigma70_r2"/>
</dbReference>
<dbReference type="InterPro" id="IPR013325">
    <property type="entry name" value="RNA_pol_sigma_r2"/>
</dbReference>
<evidence type="ECO:0000256" key="1">
    <source>
        <dbReference type="ARBA" id="ARBA00023015"/>
    </source>
</evidence>
<evidence type="ECO:0000313" key="7">
    <source>
        <dbReference type="Proteomes" id="UP001601058"/>
    </source>
</evidence>
<dbReference type="EMBL" id="JBIACJ010000004">
    <property type="protein sequence ID" value="MFE8696412.1"/>
    <property type="molecule type" value="Genomic_DNA"/>
</dbReference>
<dbReference type="InterPro" id="IPR036388">
    <property type="entry name" value="WH-like_DNA-bd_sf"/>
</dbReference>
<feature type="domain" description="RNA polymerase sigma-70 region 2" evidence="5">
    <location>
        <begin position="10"/>
        <end position="71"/>
    </location>
</feature>
<proteinExistence type="predicted"/>
<dbReference type="InterPro" id="IPR014284">
    <property type="entry name" value="RNA_pol_sigma-70_dom"/>
</dbReference>
<evidence type="ECO:0000259" key="5">
    <source>
        <dbReference type="Pfam" id="PF04542"/>
    </source>
</evidence>
<evidence type="ECO:0000256" key="3">
    <source>
        <dbReference type="ARBA" id="ARBA00023125"/>
    </source>
</evidence>
<dbReference type="Gene3D" id="1.10.10.10">
    <property type="entry name" value="Winged helix-like DNA-binding domain superfamily/Winged helix DNA-binding domain"/>
    <property type="match status" value="1"/>
</dbReference>
<dbReference type="Gene3D" id="1.10.1740.10">
    <property type="match status" value="1"/>
</dbReference>
<organism evidence="6 7">
    <name type="scientific">Cytobacillus mangrovibacter</name>
    <dbReference type="NCBI Taxonomy" id="3299024"/>
    <lineage>
        <taxon>Bacteria</taxon>
        <taxon>Bacillati</taxon>
        <taxon>Bacillota</taxon>
        <taxon>Bacilli</taxon>
        <taxon>Bacillales</taxon>
        <taxon>Bacillaceae</taxon>
        <taxon>Cytobacillus</taxon>
    </lineage>
</organism>
<name>A0ABW6JYH3_9BACI</name>
<dbReference type="Proteomes" id="UP001601058">
    <property type="component" value="Unassembled WGS sequence"/>
</dbReference>
<evidence type="ECO:0000256" key="2">
    <source>
        <dbReference type="ARBA" id="ARBA00023082"/>
    </source>
</evidence>
<keyword evidence="4" id="KW-0804">Transcription</keyword>
<dbReference type="RefSeq" id="WP_389218350.1">
    <property type="nucleotide sequence ID" value="NZ_JBIACJ010000004.1"/>
</dbReference>
<evidence type="ECO:0000313" key="6">
    <source>
        <dbReference type="EMBL" id="MFE8696412.1"/>
    </source>
</evidence>
<keyword evidence="3" id="KW-0238">DNA-binding</keyword>
<accession>A0ABW6JYH3</accession>
<keyword evidence="7" id="KW-1185">Reference proteome</keyword>
<keyword evidence="2" id="KW-0731">Sigma factor</keyword>
<dbReference type="SUPFAM" id="SSF88659">
    <property type="entry name" value="Sigma3 and sigma4 domains of RNA polymerase sigma factors"/>
    <property type="match status" value="1"/>
</dbReference>
<dbReference type="PANTHER" id="PTHR30385:SF7">
    <property type="entry name" value="RNA POLYMERASE SIGMA FACTOR FLIA"/>
    <property type="match status" value="1"/>
</dbReference>
<dbReference type="NCBIfam" id="TIGR02937">
    <property type="entry name" value="sigma70-ECF"/>
    <property type="match status" value="1"/>
</dbReference>
<dbReference type="SUPFAM" id="SSF88946">
    <property type="entry name" value="Sigma2 domain of RNA polymerase sigma factors"/>
    <property type="match status" value="1"/>
</dbReference>
<comment type="caution">
    <text evidence="6">The sequence shown here is derived from an EMBL/GenBank/DDBJ whole genome shotgun (WGS) entry which is preliminary data.</text>
</comment>
<evidence type="ECO:0000256" key="4">
    <source>
        <dbReference type="ARBA" id="ARBA00023163"/>
    </source>
</evidence>
<protein>
    <submittedName>
        <fullName evidence="6">Sigma-70 family RNA polymerase sigma factor</fullName>
    </submittedName>
</protein>
<gene>
    <name evidence="6" type="ORF">ACFYKT_08690</name>
</gene>
<dbReference type="PANTHER" id="PTHR30385">
    <property type="entry name" value="SIGMA FACTOR F FLAGELLAR"/>
    <property type="match status" value="1"/>
</dbReference>
<dbReference type="Pfam" id="PF04542">
    <property type="entry name" value="Sigma70_r2"/>
    <property type="match status" value="1"/>
</dbReference>
<reference evidence="6 7" key="1">
    <citation type="submission" date="2024-08" db="EMBL/GenBank/DDBJ databases">
        <title>Two novel Cytobacillus novel species.</title>
        <authorList>
            <person name="Liu G."/>
        </authorList>
    </citation>
    <scope>NUCLEOTIDE SEQUENCE [LARGE SCALE GENOMIC DNA]</scope>
    <source>
        <strain evidence="6 7">FJAT-53684</strain>
    </source>
</reference>
<keyword evidence="1" id="KW-0805">Transcription regulation</keyword>